<gene>
    <name evidence="1" type="ORF">FHX42_001653</name>
</gene>
<dbReference type="EMBL" id="JACGWZ010000002">
    <property type="protein sequence ID" value="MBA8824306.1"/>
    <property type="molecule type" value="Genomic_DNA"/>
</dbReference>
<proteinExistence type="predicted"/>
<evidence type="ECO:0000313" key="1">
    <source>
        <dbReference type="EMBL" id="MBA8824306.1"/>
    </source>
</evidence>
<reference evidence="1 2" key="1">
    <citation type="submission" date="2020-07" db="EMBL/GenBank/DDBJ databases">
        <title>Sequencing the genomes of 1000 actinobacteria strains.</title>
        <authorList>
            <person name="Klenk H.-P."/>
        </authorList>
    </citation>
    <scope>NUCLEOTIDE SEQUENCE [LARGE SCALE GENOMIC DNA]</scope>
    <source>
        <strain evidence="1 2">DSM 45975</strain>
    </source>
</reference>
<comment type="caution">
    <text evidence="1">The sequence shown here is derived from an EMBL/GenBank/DDBJ whole genome shotgun (WGS) entry which is preliminary data.</text>
</comment>
<name>A0A839DVN8_9PSEU</name>
<dbReference type="AlphaFoldDB" id="A0A839DVN8"/>
<dbReference type="Proteomes" id="UP000569329">
    <property type="component" value="Unassembled WGS sequence"/>
</dbReference>
<evidence type="ECO:0000313" key="2">
    <source>
        <dbReference type="Proteomes" id="UP000569329"/>
    </source>
</evidence>
<protein>
    <submittedName>
        <fullName evidence="1">Uncharacterized protein</fullName>
    </submittedName>
</protein>
<dbReference type="RefSeq" id="WP_182543616.1">
    <property type="nucleotide sequence ID" value="NZ_JACGWZ010000002.1"/>
</dbReference>
<sequence>MLATVGTWHFRAPAGAGIMLATVGTWHFRAPAGAGIMLGMKTMTLAGASTVFIDDRGRHRVLRMSWHPHHRIAVLSIWNGDQCTATFRLPVEQVPDFAQALSSGLVNLANTAEATAAHRDQVTESLLREPTPPSRADVVSSTVARGLDVVIRGCTRLRDRFARH</sequence>
<organism evidence="1 2">
    <name type="scientific">Halosaccharopolyspora lacisalsi</name>
    <dbReference type="NCBI Taxonomy" id="1000566"/>
    <lineage>
        <taxon>Bacteria</taxon>
        <taxon>Bacillati</taxon>
        <taxon>Actinomycetota</taxon>
        <taxon>Actinomycetes</taxon>
        <taxon>Pseudonocardiales</taxon>
        <taxon>Pseudonocardiaceae</taxon>
        <taxon>Halosaccharopolyspora</taxon>
    </lineage>
</organism>
<accession>A0A839DVN8</accession>
<keyword evidence="2" id="KW-1185">Reference proteome</keyword>